<comment type="caution">
    <text evidence="13">The sequence shown here is derived from an EMBL/GenBank/DDBJ whole genome shotgun (WGS) entry which is preliminary data.</text>
</comment>
<dbReference type="NCBIfam" id="TIGR00398">
    <property type="entry name" value="metG"/>
    <property type="match status" value="1"/>
</dbReference>
<organism evidence="13 14">
    <name type="scientific">Candidatus Yanofskybacteria bacterium CG10_big_fil_rev_8_21_14_0_10_36_16</name>
    <dbReference type="NCBI Taxonomy" id="1975096"/>
    <lineage>
        <taxon>Bacteria</taxon>
        <taxon>Candidatus Yanofskyibacteriota</taxon>
    </lineage>
</organism>
<dbReference type="AlphaFoldDB" id="A0A2J0Q9H5"/>
<evidence type="ECO:0000256" key="3">
    <source>
        <dbReference type="ARBA" id="ARBA00018753"/>
    </source>
</evidence>
<evidence type="ECO:0000256" key="2">
    <source>
        <dbReference type="ARBA" id="ARBA00012838"/>
    </source>
</evidence>
<dbReference type="Gene3D" id="1.10.730.10">
    <property type="entry name" value="Isoleucyl-tRNA Synthetase, Domain 1"/>
    <property type="match status" value="1"/>
</dbReference>
<keyword evidence="8 10" id="KW-0030">Aminoacyl-tRNA synthetase</keyword>
<evidence type="ECO:0000313" key="14">
    <source>
        <dbReference type="Proteomes" id="UP000228496"/>
    </source>
</evidence>
<accession>A0A2J0Q9H5</accession>
<sequence length="496" mass="56880">MPNKFYITTAIDYVNSKPHIGHALEKLQADVLARYHRLIGDEVFFLTGTDEHGAKIVKAADKAGKTPREFTDEISASFVELTKKLNISNDDFIRTTDQEKHWPGVYKIWNAIKENEDLYKDTYEGLYCVGHEAFMKKSDLKDGECPDHKTKPEKIKEENYFFKLSKYKKDLEKAYRDGVVKIFPETRKNEVLSMLKDSEDISFSRPSKDLKWGIPVPNDKDHTIYVWSDALTNYLSAIGYGRNDDWLKWWPANTHVIGKDILRFHAIIWPAMLMSAGIDLPKSIAVHGFITVEGEKMSKTIGNVISPIDLIGKHGVDPIRYFLLREIPSTQDGDFSQSKLEERYNGDLANNLGNLVSRTAKLIETRLSGELDFKDHFVDIDAHKKVQETSQKYAVALNDFRLHDALSAVWELLSYANSYIDTRKPWDKDADAQNIMTTLTTVLGIILNSAWFLKPFIPDTADKIFKMFGTTEDHTKWVGNKFEINKLEPLFPRIKS</sequence>
<evidence type="ECO:0000259" key="11">
    <source>
        <dbReference type="Pfam" id="PF08264"/>
    </source>
</evidence>
<feature type="domain" description="Methionyl/Valyl/Leucyl/Isoleucyl-tRNA synthetase anticodon-binding" evidence="11">
    <location>
        <begin position="384"/>
        <end position="471"/>
    </location>
</feature>
<evidence type="ECO:0000256" key="1">
    <source>
        <dbReference type="ARBA" id="ARBA00003314"/>
    </source>
</evidence>
<dbReference type="Pfam" id="PF09334">
    <property type="entry name" value="tRNA-synt_1g"/>
    <property type="match status" value="1"/>
</dbReference>
<dbReference type="PANTHER" id="PTHR43326:SF1">
    <property type="entry name" value="METHIONINE--TRNA LIGASE, MITOCHONDRIAL"/>
    <property type="match status" value="1"/>
</dbReference>
<gene>
    <name evidence="13" type="ORF">COV29_04060</name>
</gene>
<evidence type="ECO:0000256" key="6">
    <source>
        <dbReference type="ARBA" id="ARBA00022840"/>
    </source>
</evidence>
<keyword evidence="4 10" id="KW-0436">Ligase</keyword>
<comment type="function">
    <text evidence="1">Is required not only for elongation of protein synthesis but also for the initiation of all mRNA translation through initiator tRNA(fMet) aminoacylation.</text>
</comment>
<dbReference type="InterPro" id="IPR023457">
    <property type="entry name" value="Met-tRNA_synth_2"/>
</dbReference>
<evidence type="ECO:0000256" key="8">
    <source>
        <dbReference type="ARBA" id="ARBA00023146"/>
    </source>
</evidence>
<dbReference type="PANTHER" id="PTHR43326">
    <property type="entry name" value="METHIONYL-TRNA SYNTHETASE"/>
    <property type="match status" value="1"/>
</dbReference>
<evidence type="ECO:0000259" key="12">
    <source>
        <dbReference type="Pfam" id="PF09334"/>
    </source>
</evidence>
<dbReference type="InterPro" id="IPR014729">
    <property type="entry name" value="Rossmann-like_a/b/a_fold"/>
</dbReference>
<dbReference type="EC" id="6.1.1.10" evidence="2"/>
<dbReference type="SUPFAM" id="SSF52374">
    <property type="entry name" value="Nucleotidylyl transferase"/>
    <property type="match status" value="1"/>
</dbReference>
<dbReference type="GO" id="GO:0004825">
    <property type="term" value="F:methionine-tRNA ligase activity"/>
    <property type="evidence" value="ECO:0007669"/>
    <property type="project" value="UniProtKB-EC"/>
</dbReference>
<keyword evidence="5 10" id="KW-0547">Nucleotide-binding</keyword>
<protein>
    <recommendedName>
        <fullName evidence="3">Methionine--tRNA ligase</fullName>
        <ecNumber evidence="2">6.1.1.10</ecNumber>
    </recommendedName>
    <alternativeName>
        <fullName evidence="9">Methionyl-tRNA synthetase</fullName>
    </alternativeName>
</protein>
<evidence type="ECO:0000256" key="9">
    <source>
        <dbReference type="ARBA" id="ARBA00030904"/>
    </source>
</evidence>
<dbReference type="InterPro" id="IPR015413">
    <property type="entry name" value="Methionyl/Leucyl_tRNA_Synth"/>
</dbReference>
<evidence type="ECO:0000256" key="5">
    <source>
        <dbReference type="ARBA" id="ARBA00022741"/>
    </source>
</evidence>
<proteinExistence type="inferred from homology"/>
<dbReference type="GO" id="GO:0006431">
    <property type="term" value="P:methionyl-tRNA aminoacylation"/>
    <property type="evidence" value="ECO:0007669"/>
    <property type="project" value="InterPro"/>
</dbReference>
<evidence type="ECO:0000313" key="13">
    <source>
        <dbReference type="EMBL" id="PJE50553.1"/>
    </source>
</evidence>
<dbReference type="Gene3D" id="2.170.220.10">
    <property type="match status" value="1"/>
</dbReference>
<comment type="similarity">
    <text evidence="10">Belongs to the class-I aminoacyl-tRNA synthetase family.</text>
</comment>
<dbReference type="GO" id="GO:0005524">
    <property type="term" value="F:ATP binding"/>
    <property type="evidence" value="ECO:0007669"/>
    <property type="project" value="UniProtKB-KW"/>
</dbReference>
<dbReference type="InterPro" id="IPR013155">
    <property type="entry name" value="M/V/L/I-tRNA-synth_anticd-bd"/>
</dbReference>
<keyword evidence="6 10" id="KW-0067">ATP-binding</keyword>
<keyword evidence="7 10" id="KW-0648">Protein biosynthesis</keyword>
<dbReference type="CDD" id="cd07957">
    <property type="entry name" value="Anticodon_Ia_Met"/>
    <property type="match status" value="1"/>
</dbReference>
<dbReference type="InterPro" id="IPR041872">
    <property type="entry name" value="Anticodon_Met"/>
</dbReference>
<dbReference type="Gene3D" id="3.40.50.620">
    <property type="entry name" value="HUPs"/>
    <property type="match status" value="1"/>
</dbReference>
<dbReference type="Pfam" id="PF08264">
    <property type="entry name" value="Anticodon_1"/>
    <property type="match status" value="1"/>
</dbReference>
<dbReference type="CDD" id="cd00814">
    <property type="entry name" value="MetRS_core"/>
    <property type="match status" value="1"/>
</dbReference>
<dbReference type="InterPro" id="IPR033911">
    <property type="entry name" value="MetRS_core"/>
</dbReference>
<dbReference type="Proteomes" id="UP000228496">
    <property type="component" value="Unassembled WGS sequence"/>
</dbReference>
<name>A0A2J0Q9H5_9BACT</name>
<evidence type="ECO:0000256" key="7">
    <source>
        <dbReference type="ARBA" id="ARBA00022917"/>
    </source>
</evidence>
<evidence type="ECO:0000256" key="10">
    <source>
        <dbReference type="RuleBase" id="RU363039"/>
    </source>
</evidence>
<evidence type="ECO:0000256" key="4">
    <source>
        <dbReference type="ARBA" id="ARBA00022598"/>
    </source>
</evidence>
<dbReference type="SUPFAM" id="SSF47323">
    <property type="entry name" value="Anticodon-binding domain of a subclass of class I aminoacyl-tRNA synthetases"/>
    <property type="match status" value="1"/>
</dbReference>
<dbReference type="InterPro" id="IPR014758">
    <property type="entry name" value="Met-tRNA_synth"/>
</dbReference>
<feature type="domain" description="Methionyl/Leucyl tRNA synthetase" evidence="12">
    <location>
        <begin position="138"/>
        <end position="359"/>
    </location>
</feature>
<dbReference type="EMBL" id="PCXQ01000006">
    <property type="protein sequence ID" value="PJE50553.1"/>
    <property type="molecule type" value="Genomic_DNA"/>
</dbReference>
<reference evidence="13 14" key="1">
    <citation type="submission" date="2017-09" db="EMBL/GenBank/DDBJ databases">
        <title>Depth-based differentiation of microbial function through sediment-hosted aquifers and enrichment of novel symbionts in the deep terrestrial subsurface.</title>
        <authorList>
            <person name="Probst A.J."/>
            <person name="Ladd B."/>
            <person name="Jarett J.K."/>
            <person name="Geller-Mcgrath D.E."/>
            <person name="Sieber C.M."/>
            <person name="Emerson J.B."/>
            <person name="Anantharaman K."/>
            <person name="Thomas B.C."/>
            <person name="Malmstrom R."/>
            <person name="Stieglmeier M."/>
            <person name="Klingl A."/>
            <person name="Woyke T."/>
            <person name="Ryan C.M."/>
            <person name="Banfield J.F."/>
        </authorList>
    </citation>
    <scope>NUCLEOTIDE SEQUENCE [LARGE SCALE GENOMIC DNA]</scope>
    <source>
        <strain evidence="13">CG10_big_fil_rev_8_21_14_0_10_36_16</strain>
    </source>
</reference>
<dbReference type="InterPro" id="IPR009080">
    <property type="entry name" value="tRNAsynth_Ia_anticodon-bd"/>
</dbReference>
<dbReference type="PRINTS" id="PR01041">
    <property type="entry name" value="TRNASYNTHMET"/>
</dbReference>
<dbReference type="FunFam" id="2.170.220.10:FF:000003">
    <property type="entry name" value="Methionine--tRNA ligase"/>
    <property type="match status" value="1"/>
</dbReference>